<dbReference type="InterPro" id="IPR036907">
    <property type="entry name" value="5'-Nucleotdase_C_sf"/>
</dbReference>
<dbReference type="GO" id="GO:0016787">
    <property type="term" value="F:hydrolase activity"/>
    <property type="evidence" value="ECO:0007669"/>
    <property type="project" value="InterPro"/>
</dbReference>
<dbReference type="SUPFAM" id="SSF50974">
    <property type="entry name" value="Nitrous oxide reductase, N-terminal domain"/>
    <property type="match status" value="1"/>
</dbReference>
<dbReference type="Proteomes" id="UP000295632">
    <property type="component" value="Unassembled WGS sequence"/>
</dbReference>
<evidence type="ECO:0000313" key="6">
    <source>
        <dbReference type="Proteomes" id="UP000295632"/>
    </source>
</evidence>
<feature type="compositionally biased region" description="Basic and acidic residues" evidence="2">
    <location>
        <begin position="452"/>
        <end position="462"/>
    </location>
</feature>
<dbReference type="InterPro" id="IPR055188">
    <property type="entry name" value="Choice_anch_I"/>
</dbReference>
<dbReference type="Gene3D" id="3.90.780.10">
    <property type="entry name" value="5'-Nucleotidase, C-terminal domain"/>
    <property type="match status" value="1"/>
</dbReference>
<evidence type="ECO:0000256" key="3">
    <source>
        <dbReference type="SAM" id="SignalP"/>
    </source>
</evidence>
<dbReference type="InterPro" id="IPR011048">
    <property type="entry name" value="Haem_d1_sf"/>
</dbReference>
<dbReference type="InterPro" id="IPR018392">
    <property type="entry name" value="LysM"/>
</dbReference>
<dbReference type="RefSeq" id="WP_166639130.1">
    <property type="nucleotide sequence ID" value="NZ_SNYJ01000002.1"/>
</dbReference>
<keyword evidence="1 3" id="KW-0732">Signal</keyword>
<feature type="signal peptide" evidence="3">
    <location>
        <begin position="1"/>
        <end position="24"/>
    </location>
</feature>
<accession>A0A4R6UAC0</accession>
<dbReference type="SUPFAM" id="SSF51004">
    <property type="entry name" value="C-terminal (heme d1) domain of cytochrome cd1-nitrite reductase"/>
    <property type="match status" value="1"/>
</dbReference>
<protein>
    <submittedName>
        <fullName evidence="5">2',3'-cyclic-nucleotide 2'-phosphodiesterase (5'-nucleotidase family)</fullName>
    </submittedName>
</protein>
<organism evidence="5 6">
    <name type="scientific">Aureibacillus halotolerans</name>
    <dbReference type="NCBI Taxonomy" id="1508390"/>
    <lineage>
        <taxon>Bacteria</taxon>
        <taxon>Bacillati</taxon>
        <taxon>Bacillota</taxon>
        <taxon>Bacilli</taxon>
        <taxon>Bacillales</taxon>
        <taxon>Bacillaceae</taxon>
        <taxon>Aureibacillus</taxon>
    </lineage>
</organism>
<dbReference type="Pfam" id="PF02872">
    <property type="entry name" value="5_nucleotid_C"/>
    <property type="match status" value="1"/>
</dbReference>
<dbReference type="CDD" id="cd00845">
    <property type="entry name" value="MPP_UshA_N_like"/>
    <property type="match status" value="1"/>
</dbReference>
<dbReference type="InterPro" id="IPR029052">
    <property type="entry name" value="Metallo-depent_PP-like"/>
</dbReference>
<feature type="domain" description="LysM" evidence="4">
    <location>
        <begin position="1060"/>
        <end position="1104"/>
    </location>
</feature>
<feature type="region of interest" description="Disordered" evidence="2">
    <location>
        <begin position="443"/>
        <end position="469"/>
    </location>
</feature>
<dbReference type="NCBIfam" id="NF038117">
    <property type="entry name" value="choice_anch_I"/>
    <property type="match status" value="1"/>
</dbReference>
<dbReference type="CDD" id="cd00118">
    <property type="entry name" value="LysM"/>
    <property type="match status" value="1"/>
</dbReference>
<dbReference type="GO" id="GO:0009166">
    <property type="term" value="P:nucleotide catabolic process"/>
    <property type="evidence" value="ECO:0007669"/>
    <property type="project" value="InterPro"/>
</dbReference>
<dbReference type="InterPro" id="IPR036779">
    <property type="entry name" value="LysM_dom_sf"/>
</dbReference>
<dbReference type="InterPro" id="IPR015943">
    <property type="entry name" value="WD40/YVTN_repeat-like_dom_sf"/>
</dbReference>
<dbReference type="Pfam" id="PF01476">
    <property type="entry name" value="LysM"/>
    <property type="match status" value="1"/>
</dbReference>
<dbReference type="SUPFAM" id="SSF55816">
    <property type="entry name" value="5'-nucleotidase (syn. UDP-sugar hydrolase), C-terminal domain"/>
    <property type="match status" value="1"/>
</dbReference>
<name>A0A4R6UAC0_9BACI</name>
<dbReference type="InterPro" id="IPR011045">
    <property type="entry name" value="N2O_reductase_N"/>
</dbReference>
<comment type="caution">
    <text evidence="5">The sequence shown here is derived from an EMBL/GenBank/DDBJ whole genome shotgun (WGS) entry which is preliminary data.</text>
</comment>
<dbReference type="EMBL" id="SNYJ01000002">
    <property type="protein sequence ID" value="TDQ41983.1"/>
    <property type="molecule type" value="Genomic_DNA"/>
</dbReference>
<dbReference type="PROSITE" id="PS51782">
    <property type="entry name" value="LYSM"/>
    <property type="match status" value="1"/>
</dbReference>
<evidence type="ECO:0000259" key="4">
    <source>
        <dbReference type="PROSITE" id="PS51782"/>
    </source>
</evidence>
<dbReference type="Gene3D" id="3.10.350.10">
    <property type="entry name" value="LysM domain"/>
    <property type="match status" value="1"/>
</dbReference>
<dbReference type="Pfam" id="PF22494">
    <property type="entry name" value="choice_anch_I"/>
    <property type="match status" value="1"/>
</dbReference>
<dbReference type="PANTHER" id="PTHR11575:SF24">
    <property type="entry name" value="5'-NUCLEOTIDASE"/>
    <property type="match status" value="1"/>
</dbReference>
<sequence length="1105" mass="117918">MKAKHWVVAGIAATLTWLPSQGQAAIEKVSTYTGESTPAFQVQLSGRFTSGAAIDESGTEIVAYDQANEQAYSINGAENALDIIDLAPLKQDASFQELPLKKRIPISDVSEDLGDVSGITSVALHPDGDYLAVAIVAEPKTDPGHVVFLTTDGELLATVGVGSLPDMLTFTHDGSKLLVANEGEPNDAYDVNPEGSVSVVDLSEGIDSLTNSSVNEVTFDQVDIDEDVRQVNADATRAEDLEPEYIVVSEDDTKAYVALQENNAIATLDLTTASFTSVKSLGFKDHSIAGNGMDVNDEDGKINIQTVPVLGQYMPDGISLLERNGKSYILTPNEGDAQDYEGFSEEVRVADIADQYALNAEHFEGYTQEELDALVEDGLFDDDQLGRLKTTTSAPKNEDGKYEAVYSYGARSFTIFDAETMEPVFDSGDTFEQVIAKDNPEMFNTTNSENVFDDRSDDKGPEPESVTTGQIGDKTYAFVGLEREGSIAVYDVTNPEKAAYVTMFNSRDFSGSEVAGDVAPEGLAFVTAEESITGEPMLLVGNEVSGTMSVFTFGTGNQTDAEGQTTLQIIHFNDVHARVFDEENGGMGYAKLKTIIDQKEAENANTLVLDAGDTLHGTTFATLMKGESIVQVLNAIGVDAMAPGNHDFNYGNDHLQALRGMMEFPVLTANVKASDGTDVFQPYEIQEIDGIKVGIFGLATPETTFKTHPNNVKGLTFEDPVVASKRMVQELQAQDVDVIIALAHLGMDEASKDTSTKVAQEVAGIDLIVDGHSHTTLETGMDAANGTLIVSTGEYLKNVGVVELTFEGDELVQKDAELISKEDAANVVPSEDIVSVTDEITASQEVILQEEVGTTDVRLDGEREQVRVGETNLGNLITDAMLATTGAEIALTNGGGIRASIEAGTVTKGDVVTVLPFGNYIVTKEVTGEQLVAALENGVSDYPEPKGAFPHVAGMTFAIDPAQPAGARVHSVEVAGEPLKLDQTYMLATNDFLAAGGDEYTSLSTSPIANEYDALDEALIAHMQGLGQVAPAVEGRITEAAMVQAPSAPTQPTPAPSTGETYIVQAGDTLYDIGLKHGTTWQALQQLNQLANPHWIQIGQVIELP</sequence>
<dbReference type="Gene3D" id="3.60.21.10">
    <property type="match status" value="1"/>
</dbReference>
<dbReference type="Gene3D" id="2.130.10.10">
    <property type="entry name" value="YVTN repeat-like/Quinoprotein amine dehydrogenase"/>
    <property type="match status" value="1"/>
</dbReference>
<dbReference type="SMART" id="SM00257">
    <property type="entry name" value="LysM"/>
    <property type="match status" value="1"/>
</dbReference>
<dbReference type="SUPFAM" id="SSF56300">
    <property type="entry name" value="Metallo-dependent phosphatases"/>
    <property type="match status" value="1"/>
</dbReference>
<feature type="chain" id="PRO_5020403991" evidence="3">
    <location>
        <begin position="25"/>
        <end position="1105"/>
    </location>
</feature>
<gene>
    <name evidence="5" type="ORF">EV213_10211</name>
</gene>
<dbReference type="Pfam" id="PF00149">
    <property type="entry name" value="Metallophos"/>
    <property type="match status" value="1"/>
</dbReference>
<dbReference type="PANTHER" id="PTHR11575">
    <property type="entry name" value="5'-NUCLEOTIDASE-RELATED"/>
    <property type="match status" value="1"/>
</dbReference>
<keyword evidence="6" id="KW-1185">Reference proteome</keyword>
<evidence type="ECO:0000256" key="1">
    <source>
        <dbReference type="ARBA" id="ARBA00022729"/>
    </source>
</evidence>
<reference evidence="5 6" key="1">
    <citation type="submission" date="2019-03" db="EMBL/GenBank/DDBJ databases">
        <title>Genomic Encyclopedia of Type Strains, Phase IV (KMG-IV): sequencing the most valuable type-strain genomes for metagenomic binning, comparative biology and taxonomic classification.</title>
        <authorList>
            <person name="Goeker M."/>
        </authorList>
    </citation>
    <scope>NUCLEOTIDE SEQUENCE [LARGE SCALE GENOMIC DNA]</scope>
    <source>
        <strain evidence="5 6">DSM 28697</strain>
    </source>
</reference>
<dbReference type="PRINTS" id="PR01607">
    <property type="entry name" value="APYRASEFAMLY"/>
</dbReference>
<dbReference type="SUPFAM" id="SSF54106">
    <property type="entry name" value="LysM domain"/>
    <property type="match status" value="1"/>
</dbReference>
<dbReference type="InterPro" id="IPR006179">
    <property type="entry name" value="5_nucleotidase/apyrase"/>
</dbReference>
<dbReference type="InterPro" id="IPR004843">
    <property type="entry name" value="Calcineurin-like_PHP"/>
</dbReference>
<proteinExistence type="predicted"/>
<evidence type="ECO:0000313" key="5">
    <source>
        <dbReference type="EMBL" id="TDQ41983.1"/>
    </source>
</evidence>
<dbReference type="InterPro" id="IPR008334">
    <property type="entry name" value="5'-Nucleotdase_C"/>
</dbReference>
<dbReference type="AlphaFoldDB" id="A0A4R6UAC0"/>
<evidence type="ECO:0000256" key="2">
    <source>
        <dbReference type="SAM" id="MobiDB-lite"/>
    </source>
</evidence>